<organism evidence="1">
    <name type="scientific">marine sediment metagenome</name>
    <dbReference type="NCBI Taxonomy" id="412755"/>
    <lineage>
        <taxon>unclassified sequences</taxon>
        <taxon>metagenomes</taxon>
        <taxon>ecological metagenomes</taxon>
    </lineage>
</organism>
<sequence>VVVQTDNGKRDQIFLNLSRENFKAATINNMINAGVLNRDDAARYDKVLDSFNDLQLTRISLLSQMYREESGQIYRPM</sequence>
<feature type="non-terminal residue" evidence="1">
    <location>
        <position position="1"/>
    </location>
</feature>
<proteinExistence type="predicted"/>
<comment type="caution">
    <text evidence="1">The sequence shown here is derived from an EMBL/GenBank/DDBJ whole genome shotgun (WGS) entry which is preliminary data.</text>
</comment>
<accession>X1V4A1</accession>
<dbReference type="AlphaFoldDB" id="X1V4A1"/>
<protein>
    <submittedName>
        <fullName evidence="1">Uncharacterized protein</fullName>
    </submittedName>
</protein>
<dbReference type="EMBL" id="BARW01026913">
    <property type="protein sequence ID" value="GAJ10642.1"/>
    <property type="molecule type" value="Genomic_DNA"/>
</dbReference>
<reference evidence="1" key="1">
    <citation type="journal article" date="2014" name="Front. Microbiol.">
        <title>High frequency of phylogenetically diverse reductive dehalogenase-homologous genes in deep subseafloor sedimentary metagenomes.</title>
        <authorList>
            <person name="Kawai M."/>
            <person name="Futagami T."/>
            <person name="Toyoda A."/>
            <person name="Takaki Y."/>
            <person name="Nishi S."/>
            <person name="Hori S."/>
            <person name="Arai W."/>
            <person name="Tsubouchi T."/>
            <person name="Morono Y."/>
            <person name="Uchiyama I."/>
            <person name="Ito T."/>
            <person name="Fujiyama A."/>
            <person name="Inagaki F."/>
            <person name="Takami H."/>
        </authorList>
    </citation>
    <scope>NUCLEOTIDE SEQUENCE</scope>
    <source>
        <strain evidence="1">Expedition CK06-06</strain>
    </source>
</reference>
<gene>
    <name evidence="1" type="ORF">S12H4_43784</name>
</gene>
<evidence type="ECO:0000313" key="1">
    <source>
        <dbReference type="EMBL" id="GAJ10642.1"/>
    </source>
</evidence>
<name>X1V4A1_9ZZZZ</name>